<dbReference type="PANTHER" id="PTHR12286">
    <property type="entry name" value="SACCHAROPINE DEHYDROGENASE-LIKE OXIDOREDUCTASE"/>
    <property type="match status" value="1"/>
</dbReference>
<dbReference type="Pfam" id="PF03435">
    <property type="entry name" value="Sacchrp_dh_NADP"/>
    <property type="match status" value="1"/>
</dbReference>
<evidence type="ECO:0000313" key="3">
    <source>
        <dbReference type="Proteomes" id="UP001626549"/>
    </source>
</evidence>
<dbReference type="InterPro" id="IPR036291">
    <property type="entry name" value="NAD(P)-bd_dom_sf"/>
</dbReference>
<dbReference type="SUPFAM" id="SSF51735">
    <property type="entry name" value="NAD(P)-binding Rossmann-fold domains"/>
    <property type="match status" value="1"/>
</dbReference>
<dbReference type="RefSeq" id="WP_407326164.1">
    <property type="nucleotide sequence ID" value="NZ_CP136865.1"/>
</dbReference>
<dbReference type="InterPro" id="IPR051276">
    <property type="entry name" value="Saccharopine_DH-like_oxidrdct"/>
</dbReference>
<evidence type="ECO:0000259" key="1">
    <source>
        <dbReference type="Pfam" id="PF03435"/>
    </source>
</evidence>
<organism evidence="2 3">
    <name type="scientific">Congregibacter brevis</name>
    <dbReference type="NCBI Taxonomy" id="3081201"/>
    <lineage>
        <taxon>Bacteria</taxon>
        <taxon>Pseudomonadati</taxon>
        <taxon>Pseudomonadota</taxon>
        <taxon>Gammaproteobacteria</taxon>
        <taxon>Cellvibrionales</taxon>
        <taxon>Halieaceae</taxon>
        <taxon>Congregibacter</taxon>
    </lineage>
</organism>
<protein>
    <submittedName>
        <fullName evidence="2">Saccharopine dehydrogenase NADP-binding domain-containing protein</fullName>
    </submittedName>
</protein>
<dbReference type="PANTHER" id="PTHR12286:SF5">
    <property type="entry name" value="SACCHAROPINE DEHYDROGENASE-LIKE OXIDOREDUCTASE"/>
    <property type="match status" value="1"/>
</dbReference>
<reference evidence="2 3" key="1">
    <citation type="submission" date="2023-10" db="EMBL/GenBank/DDBJ databases">
        <title>Two novel species belonging to the OM43/NOR5 clade.</title>
        <authorList>
            <person name="Park M."/>
        </authorList>
    </citation>
    <scope>NUCLEOTIDE SEQUENCE [LARGE SCALE GENOMIC DNA]</scope>
    <source>
        <strain evidence="2 3">IMCC45268</strain>
    </source>
</reference>
<dbReference type="InterPro" id="IPR005097">
    <property type="entry name" value="Sacchrp_dh_NADP-bd"/>
</dbReference>
<dbReference type="EMBL" id="CP136865">
    <property type="protein sequence ID" value="WOJ95466.1"/>
    <property type="molecule type" value="Genomic_DNA"/>
</dbReference>
<name>A0ABZ0I8U1_9GAMM</name>
<accession>A0ABZ0I8U1</accession>
<dbReference type="Gene3D" id="3.40.50.720">
    <property type="entry name" value="NAD(P)-binding Rossmann-like Domain"/>
    <property type="match status" value="1"/>
</dbReference>
<proteinExistence type="predicted"/>
<keyword evidence="3" id="KW-1185">Reference proteome</keyword>
<dbReference type="Proteomes" id="UP001626549">
    <property type="component" value="Chromosome"/>
</dbReference>
<sequence>MSDEKQFDLLLYGATGFTGKLIAEYLDKHPELEGRSWAIAGRNDKKLSALQESLSSQGLQRVVCDLDDVAAVDAMVRSARVVITTAGPYSTHNGESLLGACARAGVHYSDLSGEGFWQREMIDAFHDEAISSGAKIVLGGGVDSIPSDLGAHLALQALAFDADEEPEAKITGKYTEYSGSFSGGTIASGKARQAALRSGRLSKEAMDDPCILAPGAQSRPDEELTQDGMPAGFLHKVEAGYGVLLPFFMAKINAPVVRRSLALQGLDGHVSYRECCSPGMWSRISWLYISRGFGVPLGQPINFVPKSGEGPPQWLLKQGAFSVEVTAEASDGRLAKAVVAGKGDPGYGATSKMLGELALCLLLDEQTSPDVAGVLTPATALGDALVDRLNDAQNGEFMQLYSSSEGA</sequence>
<evidence type="ECO:0000313" key="2">
    <source>
        <dbReference type="EMBL" id="WOJ95466.1"/>
    </source>
</evidence>
<gene>
    <name evidence="2" type="ORF">R0137_09365</name>
</gene>
<feature type="domain" description="Saccharopine dehydrogenase NADP binding" evidence="1">
    <location>
        <begin position="10"/>
        <end position="134"/>
    </location>
</feature>